<name>A0A9Q0KRS1_9MAGN</name>
<proteinExistence type="predicted"/>
<comment type="caution">
    <text evidence="1">The sequence shown here is derived from an EMBL/GenBank/DDBJ whole genome shotgun (WGS) entry which is preliminary data.</text>
</comment>
<accession>A0A9Q0KRS1</accession>
<gene>
    <name evidence="1" type="ORF">NE237_000220</name>
</gene>
<evidence type="ECO:0000313" key="2">
    <source>
        <dbReference type="Proteomes" id="UP001141806"/>
    </source>
</evidence>
<keyword evidence="2" id="KW-1185">Reference proteome</keyword>
<evidence type="ECO:0000313" key="1">
    <source>
        <dbReference type="EMBL" id="KAJ4975114.1"/>
    </source>
</evidence>
<reference evidence="1" key="1">
    <citation type="journal article" date="2023" name="Plant J.">
        <title>The genome of the king protea, Protea cynaroides.</title>
        <authorList>
            <person name="Chang J."/>
            <person name="Duong T.A."/>
            <person name="Schoeman C."/>
            <person name="Ma X."/>
            <person name="Roodt D."/>
            <person name="Barker N."/>
            <person name="Li Z."/>
            <person name="Van de Peer Y."/>
            <person name="Mizrachi E."/>
        </authorList>
    </citation>
    <scope>NUCLEOTIDE SEQUENCE</scope>
    <source>
        <tissue evidence="1">Young leaves</tissue>
    </source>
</reference>
<dbReference type="AlphaFoldDB" id="A0A9Q0KRS1"/>
<dbReference type="Proteomes" id="UP001141806">
    <property type="component" value="Unassembled WGS sequence"/>
</dbReference>
<sequence length="99" mass="10917">MELNGEGDLVKFTCSVTQEILEPMVGMGKKRKGEVENVYVSVSAAGDSLKKFFPVDSCLALGSISCHFYYCICRDCLQVQLAQGKKLVNKNSLLYISID</sequence>
<organism evidence="1 2">
    <name type="scientific">Protea cynaroides</name>
    <dbReference type="NCBI Taxonomy" id="273540"/>
    <lineage>
        <taxon>Eukaryota</taxon>
        <taxon>Viridiplantae</taxon>
        <taxon>Streptophyta</taxon>
        <taxon>Embryophyta</taxon>
        <taxon>Tracheophyta</taxon>
        <taxon>Spermatophyta</taxon>
        <taxon>Magnoliopsida</taxon>
        <taxon>Proteales</taxon>
        <taxon>Proteaceae</taxon>
        <taxon>Protea</taxon>
    </lineage>
</organism>
<protein>
    <submittedName>
        <fullName evidence="1">Uncharacterized protein</fullName>
    </submittedName>
</protein>
<dbReference type="EMBL" id="JAMYWD010000003">
    <property type="protein sequence ID" value="KAJ4975114.1"/>
    <property type="molecule type" value="Genomic_DNA"/>
</dbReference>